<evidence type="ECO:0000313" key="4">
    <source>
        <dbReference type="Proteomes" id="UP000280228"/>
    </source>
</evidence>
<evidence type="ECO:0000313" key="1">
    <source>
        <dbReference type="EMBL" id="AZQ92606.1"/>
    </source>
</evidence>
<dbReference type="Proteomes" id="UP000280228">
    <property type="component" value="Chromosome"/>
</dbReference>
<protein>
    <submittedName>
        <fullName evidence="1">Uncharacterized protein</fullName>
    </submittedName>
</protein>
<reference evidence="3 4" key="1">
    <citation type="submission" date="2018-12" db="EMBL/GenBank/DDBJ databases">
        <title>Persistence of Moraxella catarrhalis in Chronic Obstructive Pulmonary Disease and Regulation of the Hag/MID Adhesin.</title>
        <authorList>
            <person name="Murphy T."/>
            <person name="Zhao X."/>
            <person name="Vyas G."/>
            <person name="Aluvathingal J."/>
            <person name="Nadendla S."/>
            <person name="Tallon L."/>
            <person name="Tettelin H."/>
        </authorList>
    </citation>
    <scope>NUCLEOTIDE SEQUENCE [LARGE SCALE GENOMIC DNA]</scope>
    <source>
        <strain evidence="2 3">173P27B1</strain>
        <strain evidence="1 4">46P58B1</strain>
    </source>
</reference>
<dbReference type="EMBL" id="RYER01000018">
    <property type="protein sequence ID" value="RUO16163.1"/>
    <property type="molecule type" value="Genomic_DNA"/>
</dbReference>
<evidence type="ECO:0000313" key="3">
    <source>
        <dbReference type="Proteomes" id="UP000268436"/>
    </source>
</evidence>
<gene>
    <name evidence="1" type="ORF">EJK53_0069</name>
    <name evidence="2" type="ORF">EJK54_0987</name>
</gene>
<proteinExistence type="predicted"/>
<dbReference type="Proteomes" id="UP000268436">
    <property type="component" value="Unassembled WGS sequence"/>
</dbReference>
<sequence length="40" mass="4701">MASNFQSLTLFVTINSRICEVFFGKISEILHKVWDFVCNY</sequence>
<evidence type="ECO:0000313" key="2">
    <source>
        <dbReference type="EMBL" id="RUO16163.1"/>
    </source>
</evidence>
<keyword evidence="3" id="KW-1185">Reference proteome</keyword>
<accession>A0A3S9QDE5</accession>
<name>A0A3S9QDE5_MORCA</name>
<organism evidence="1 4">
    <name type="scientific">Moraxella catarrhalis</name>
    <name type="common">Branhamella catarrhalis</name>
    <dbReference type="NCBI Taxonomy" id="480"/>
    <lineage>
        <taxon>Bacteria</taxon>
        <taxon>Pseudomonadati</taxon>
        <taxon>Pseudomonadota</taxon>
        <taxon>Gammaproteobacteria</taxon>
        <taxon>Moraxellales</taxon>
        <taxon>Moraxellaceae</taxon>
        <taxon>Moraxella</taxon>
    </lineage>
</organism>
<dbReference type="AlphaFoldDB" id="A0A3S9QDE5"/>
<dbReference type="EMBL" id="CP034662">
    <property type="protein sequence ID" value="AZQ92606.1"/>
    <property type="molecule type" value="Genomic_DNA"/>
</dbReference>